<reference evidence="1" key="1">
    <citation type="journal article" date="2021" name="Front. Microbiol.">
        <title>Comprehensive Comparative Genomics and Phenotyping of Methylobacterium Species.</title>
        <authorList>
            <person name="Alessa O."/>
            <person name="Ogura Y."/>
            <person name="Fujitani Y."/>
            <person name="Takami H."/>
            <person name="Hayashi T."/>
            <person name="Sahin N."/>
            <person name="Tani A."/>
        </authorList>
    </citation>
    <scope>NUCLEOTIDE SEQUENCE</scope>
    <source>
        <strain evidence="1">KCTC 52305</strain>
    </source>
</reference>
<dbReference type="Proteomes" id="UP001055167">
    <property type="component" value="Unassembled WGS sequence"/>
</dbReference>
<evidence type="ECO:0000313" key="2">
    <source>
        <dbReference type="Proteomes" id="UP001055167"/>
    </source>
</evidence>
<evidence type="ECO:0000313" key="1">
    <source>
        <dbReference type="EMBL" id="GJD50811.1"/>
    </source>
</evidence>
<proteinExistence type="predicted"/>
<reference evidence="1" key="2">
    <citation type="submission" date="2021-08" db="EMBL/GenBank/DDBJ databases">
        <authorList>
            <person name="Tani A."/>
            <person name="Ola A."/>
            <person name="Ogura Y."/>
            <person name="Katsura K."/>
            <person name="Hayashi T."/>
        </authorList>
    </citation>
    <scope>NUCLEOTIDE SEQUENCE</scope>
    <source>
        <strain evidence="1">KCTC 52305</strain>
    </source>
</reference>
<protein>
    <submittedName>
        <fullName evidence="1">Uncharacterized protein</fullName>
    </submittedName>
</protein>
<dbReference type="EMBL" id="BPQH01000011">
    <property type="protein sequence ID" value="GJD50811.1"/>
    <property type="molecule type" value="Genomic_DNA"/>
</dbReference>
<name>A0ABQ4R1T2_9HYPH</name>
<accession>A0ABQ4R1T2</accession>
<gene>
    <name evidence="1" type="ORF">OPKNFCMD_3557</name>
</gene>
<keyword evidence="2" id="KW-1185">Reference proteome</keyword>
<sequence>MVTLAKPVSPAVTVPLASRSAKTRSPIAPVAGTQVAASATPPSAVVPSVVMGIAAPIAAPVTGLICWTTVPTT</sequence>
<organism evidence="1 2">
    <name type="scientific">Methylobacterium crusticola</name>
    <dbReference type="NCBI Taxonomy" id="1697972"/>
    <lineage>
        <taxon>Bacteria</taxon>
        <taxon>Pseudomonadati</taxon>
        <taxon>Pseudomonadota</taxon>
        <taxon>Alphaproteobacteria</taxon>
        <taxon>Hyphomicrobiales</taxon>
        <taxon>Methylobacteriaceae</taxon>
        <taxon>Methylobacterium</taxon>
    </lineage>
</organism>
<comment type="caution">
    <text evidence="1">The sequence shown here is derived from an EMBL/GenBank/DDBJ whole genome shotgun (WGS) entry which is preliminary data.</text>
</comment>